<evidence type="ECO:0000256" key="10">
    <source>
        <dbReference type="ARBA" id="ARBA00022927"/>
    </source>
</evidence>
<evidence type="ECO:0000256" key="14">
    <source>
        <dbReference type="ARBA" id="ARBA00023128"/>
    </source>
</evidence>
<keyword evidence="7" id="KW-0813">Transport</keyword>
<evidence type="ECO:0000256" key="3">
    <source>
        <dbReference type="ARBA" id="ARBA00004472"/>
    </source>
</evidence>
<keyword evidence="23" id="KW-1185">Reference proteome</keyword>
<evidence type="ECO:0000256" key="9">
    <source>
        <dbReference type="ARBA" id="ARBA00022729"/>
    </source>
</evidence>
<evidence type="ECO:0000256" key="13">
    <source>
        <dbReference type="ARBA" id="ARBA00023034"/>
    </source>
</evidence>
<evidence type="ECO:0000256" key="4">
    <source>
        <dbReference type="ARBA" id="ARBA00004614"/>
    </source>
</evidence>
<evidence type="ECO:0000256" key="18">
    <source>
        <dbReference type="SAM" id="MobiDB-lite"/>
    </source>
</evidence>
<comment type="subcellular location">
    <subcellularLocation>
        <location evidence="2">Cytoplasmic vesicle membrane</location>
        <topology evidence="2">Single-pass type I membrane protein</topology>
    </subcellularLocation>
    <subcellularLocation>
        <location evidence="4">Golgi apparatus membrane</location>
        <topology evidence="4">Single-pass type I membrane protein</topology>
    </subcellularLocation>
    <subcellularLocation>
        <location evidence="1">Mitochondrion membrane</location>
        <topology evidence="1">Single-pass membrane protein</topology>
    </subcellularLocation>
    <subcellularLocation>
        <location evidence="3">Preautophagosomal structure membrane</location>
        <topology evidence="3">Single-pass type I membrane protein</topology>
    </subcellularLocation>
</comment>
<dbReference type="GO" id="GO:0006914">
    <property type="term" value="P:autophagy"/>
    <property type="evidence" value="ECO:0007669"/>
    <property type="project" value="UniProtKB-KW"/>
</dbReference>
<evidence type="ECO:0000256" key="5">
    <source>
        <dbReference type="ARBA" id="ARBA00005363"/>
    </source>
</evidence>
<evidence type="ECO:0000313" key="23">
    <source>
        <dbReference type="Proteomes" id="UP000799766"/>
    </source>
</evidence>
<evidence type="ECO:0000256" key="6">
    <source>
        <dbReference type="ARBA" id="ARBA00013776"/>
    </source>
</evidence>
<evidence type="ECO:0000256" key="2">
    <source>
        <dbReference type="ARBA" id="ARBA00004358"/>
    </source>
</evidence>
<dbReference type="PANTHER" id="PTHR15071">
    <property type="entry name" value="MANNOSE-6-PHOSPHATE RECEPTOR FAMILY MEMBER"/>
    <property type="match status" value="1"/>
</dbReference>
<dbReference type="EMBL" id="MU001670">
    <property type="protein sequence ID" value="KAF2461970.1"/>
    <property type="molecule type" value="Genomic_DNA"/>
</dbReference>
<evidence type="ECO:0000256" key="19">
    <source>
        <dbReference type="SAM" id="Phobius"/>
    </source>
</evidence>
<evidence type="ECO:0000256" key="16">
    <source>
        <dbReference type="ARBA" id="ARBA00023157"/>
    </source>
</evidence>
<name>A0A6A6PDQ2_9PEZI</name>
<dbReference type="GO" id="GO:0015031">
    <property type="term" value="P:protein transport"/>
    <property type="evidence" value="ECO:0007669"/>
    <property type="project" value="UniProtKB-KW"/>
</dbReference>
<feature type="region of interest" description="Disordered" evidence="18">
    <location>
        <begin position="130"/>
        <end position="157"/>
    </location>
</feature>
<dbReference type="GO" id="GO:0030659">
    <property type="term" value="C:cytoplasmic vesicle membrane"/>
    <property type="evidence" value="ECO:0007669"/>
    <property type="project" value="UniProtKB-SubCell"/>
</dbReference>
<keyword evidence="13" id="KW-0333">Golgi apparatus</keyword>
<keyword evidence="10" id="KW-0653">Protein transport</keyword>
<dbReference type="GO" id="GO:0000139">
    <property type="term" value="C:Golgi membrane"/>
    <property type="evidence" value="ECO:0007669"/>
    <property type="project" value="UniProtKB-SubCell"/>
</dbReference>
<gene>
    <name evidence="22" type="ORF">BDY21DRAFT_312763</name>
</gene>
<feature type="compositionally biased region" description="Acidic residues" evidence="18">
    <location>
        <begin position="206"/>
        <end position="223"/>
    </location>
</feature>
<dbReference type="SUPFAM" id="SSF50911">
    <property type="entry name" value="Mannose 6-phosphate receptor domain"/>
    <property type="match status" value="1"/>
</dbReference>
<keyword evidence="11 19" id="KW-1133">Transmembrane helix</keyword>
<feature type="chain" id="PRO_5025587126" description="Autophagy-related protein 27" evidence="20">
    <location>
        <begin position="21"/>
        <end position="344"/>
    </location>
</feature>
<dbReference type="AlphaFoldDB" id="A0A6A6PDQ2"/>
<feature type="signal peptide" evidence="20">
    <location>
        <begin position="1"/>
        <end position="20"/>
    </location>
</feature>
<keyword evidence="16" id="KW-1015">Disulfide bond</keyword>
<keyword evidence="9 20" id="KW-0732">Signal</keyword>
<feature type="transmembrane region" description="Helical" evidence="19">
    <location>
        <begin position="273"/>
        <end position="295"/>
    </location>
</feature>
<dbReference type="InterPro" id="IPR044865">
    <property type="entry name" value="MRH_dom"/>
</dbReference>
<dbReference type="InterPro" id="IPR009011">
    <property type="entry name" value="Man6P_isomerase_rcpt-bd_dom_sf"/>
</dbReference>
<keyword evidence="12" id="KW-0072">Autophagy</keyword>
<accession>A0A6A6PDQ2</accession>
<dbReference type="OrthoDB" id="29460at2759"/>
<keyword evidence="14" id="KW-0496">Mitochondrion</keyword>
<protein>
    <recommendedName>
        <fullName evidence="6">Autophagy-related protein 27</fullName>
    </recommendedName>
</protein>
<dbReference type="Proteomes" id="UP000799766">
    <property type="component" value="Unassembled WGS sequence"/>
</dbReference>
<comment type="similarity">
    <text evidence="5">Belongs to the ATG27 family.</text>
</comment>
<evidence type="ECO:0000256" key="15">
    <source>
        <dbReference type="ARBA" id="ARBA00023136"/>
    </source>
</evidence>
<evidence type="ECO:0000313" key="22">
    <source>
        <dbReference type="EMBL" id="KAF2461970.1"/>
    </source>
</evidence>
<dbReference type="PROSITE" id="PS51914">
    <property type="entry name" value="MRH"/>
    <property type="match status" value="1"/>
</dbReference>
<dbReference type="Pfam" id="PF09451">
    <property type="entry name" value="ATG27"/>
    <property type="match status" value="1"/>
</dbReference>
<evidence type="ECO:0000256" key="1">
    <source>
        <dbReference type="ARBA" id="ARBA00004304"/>
    </source>
</evidence>
<dbReference type="Gene3D" id="2.70.130.10">
    <property type="entry name" value="Mannose-6-phosphate receptor binding domain"/>
    <property type="match status" value="1"/>
</dbReference>
<evidence type="ECO:0000256" key="7">
    <source>
        <dbReference type="ARBA" id="ARBA00022448"/>
    </source>
</evidence>
<feature type="region of interest" description="Disordered" evidence="18">
    <location>
        <begin position="175"/>
        <end position="225"/>
    </location>
</feature>
<dbReference type="PANTHER" id="PTHR15071:SF13">
    <property type="entry name" value="AUTOPHAGY-RELATED PROTEIN 27"/>
    <property type="match status" value="1"/>
</dbReference>
<organism evidence="22 23">
    <name type="scientific">Lineolata rhizophorae</name>
    <dbReference type="NCBI Taxonomy" id="578093"/>
    <lineage>
        <taxon>Eukaryota</taxon>
        <taxon>Fungi</taxon>
        <taxon>Dikarya</taxon>
        <taxon>Ascomycota</taxon>
        <taxon>Pezizomycotina</taxon>
        <taxon>Dothideomycetes</taxon>
        <taxon>Dothideomycetes incertae sedis</taxon>
        <taxon>Lineolatales</taxon>
        <taxon>Lineolataceae</taxon>
        <taxon>Lineolata</taxon>
    </lineage>
</organism>
<evidence type="ECO:0000256" key="12">
    <source>
        <dbReference type="ARBA" id="ARBA00023006"/>
    </source>
</evidence>
<dbReference type="InterPro" id="IPR018939">
    <property type="entry name" value="Autophagy-rel_prot_27"/>
</dbReference>
<reference evidence="22" key="1">
    <citation type="journal article" date="2020" name="Stud. Mycol.">
        <title>101 Dothideomycetes genomes: a test case for predicting lifestyles and emergence of pathogens.</title>
        <authorList>
            <person name="Haridas S."/>
            <person name="Albert R."/>
            <person name="Binder M."/>
            <person name="Bloem J."/>
            <person name="Labutti K."/>
            <person name="Salamov A."/>
            <person name="Andreopoulos B."/>
            <person name="Baker S."/>
            <person name="Barry K."/>
            <person name="Bills G."/>
            <person name="Bluhm B."/>
            <person name="Cannon C."/>
            <person name="Castanera R."/>
            <person name="Culley D."/>
            <person name="Daum C."/>
            <person name="Ezra D."/>
            <person name="Gonzalez J."/>
            <person name="Henrissat B."/>
            <person name="Kuo A."/>
            <person name="Liang C."/>
            <person name="Lipzen A."/>
            <person name="Lutzoni F."/>
            <person name="Magnuson J."/>
            <person name="Mondo S."/>
            <person name="Nolan M."/>
            <person name="Ohm R."/>
            <person name="Pangilinan J."/>
            <person name="Park H.-J."/>
            <person name="Ramirez L."/>
            <person name="Alfaro M."/>
            <person name="Sun H."/>
            <person name="Tritt A."/>
            <person name="Yoshinaga Y."/>
            <person name="Zwiers L.-H."/>
            <person name="Turgeon B."/>
            <person name="Goodwin S."/>
            <person name="Spatafora J."/>
            <person name="Crous P."/>
            <person name="Grigoriev I."/>
        </authorList>
    </citation>
    <scope>NUCLEOTIDE SEQUENCE</scope>
    <source>
        <strain evidence="22">ATCC 16933</strain>
    </source>
</reference>
<evidence type="ECO:0000256" key="11">
    <source>
        <dbReference type="ARBA" id="ARBA00022989"/>
    </source>
</evidence>
<feature type="compositionally biased region" description="Basic and acidic residues" evidence="18">
    <location>
        <begin position="137"/>
        <end position="155"/>
    </location>
</feature>
<dbReference type="GO" id="GO:0031966">
    <property type="term" value="C:mitochondrial membrane"/>
    <property type="evidence" value="ECO:0007669"/>
    <property type="project" value="UniProtKB-SubCell"/>
</dbReference>
<evidence type="ECO:0000256" key="17">
    <source>
        <dbReference type="ARBA" id="ARBA00023329"/>
    </source>
</evidence>
<proteinExistence type="inferred from homology"/>
<evidence type="ECO:0000256" key="20">
    <source>
        <dbReference type="SAM" id="SignalP"/>
    </source>
</evidence>
<dbReference type="GO" id="GO:0034045">
    <property type="term" value="C:phagophore assembly site membrane"/>
    <property type="evidence" value="ECO:0007669"/>
    <property type="project" value="UniProtKB-SubCell"/>
</dbReference>
<evidence type="ECO:0000259" key="21">
    <source>
        <dbReference type="PROSITE" id="PS51914"/>
    </source>
</evidence>
<keyword evidence="8 19" id="KW-0812">Transmembrane</keyword>
<keyword evidence="17" id="KW-0968">Cytoplasmic vesicle</keyword>
<feature type="domain" description="MRH" evidence="21">
    <location>
        <begin position="23"/>
        <end position="257"/>
    </location>
</feature>
<sequence>MRTNPLSVSAFLALPSLISAVTIDCSNVVAGSRHFDLSPLKGPHSVEWITSTPPTVSNFTFTLDVCAPLGKISGVPDADQCPHGTRVCGVKTDYNEEDDIKIVDRVVPIAGDYPTSNGRALDPMWTRLRDSASNTDSNKEGLRLELHGGKYPEKRKGQKQKAVIEFLCDPDRTGLEGIDGSSLGPSEGEVESALAAAERRIRREEPEGDGDDSGDDDDADDPEDDHRSLKFISYKVEGEDNIMVLRLSWLTKHACERDTNDGNGSSGSGHWGFFTWFIIILFLAVAAYLIFGSWLNYNRYGARGWDLVPHGDTIRDFPYLFKDWARRVMSSFQGGGSRGGYSAV</sequence>
<evidence type="ECO:0000256" key="8">
    <source>
        <dbReference type="ARBA" id="ARBA00022692"/>
    </source>
</evidence>
<keyword evidence="15 19" id="KW-0472">Membrane</keyword>